<sequence>MENFRDIDNESYDGSEDLVEYTAEELEEEEEVNHNNINIELEDLVDESSQPGESTEEEYYDDDDTSATIQMAESGKKAQSIKHTPIISRVNKVNSTSGSDSAAQNVVMIPQSTSTSGTTMKLLNSSRISLPQTMATASYRLINSDGTMITNVRNKPSPVKKVISMSSPSTSQQCPAKVVLNANARVMHIQPQSVPSSSGTALKTMALGKTITMKTIPGGAIKMVPQATPISSGGPGTVLRMTKPPQTQGVAVAGSSKITKINHGNGANELSKVVIKPNVSNTTVKKIVTPNSSAPLHAVTLPGGKGVQYVRLLNQRATSVGGTVQKFVMQSGSKGSNSNTITATNNTNSGSGSASISSGTPQGGAPKIVMQNNRPYVVRNGAGNMATVSTATGIGKSSVLPSNRKIILNADNMFSKDIISPGTRFVITQEDGKEIRTVVPKSEPTSSSKELSDFNTEDRTQVTETENSGQINKGRSSGVNVKLVDVSDDTSQLPPSNVSYSLPDEAYKKRACNCTKSQCLKLYCDCFANGECCYNCNCKDCFNTHNHDFERQKAIRSTLERNPNAFKPKIGSVGSTDDGTRLHTKGCNCKRSGCLKNYCECYEGKIACSSNCKCIGCRNTEQFNSEYDYLSSNDVSRRSIDDGNTSRNNASILSTNPELSSEARRSNSYVIGVKRPAAETDWSKLPPAKQPHHFMTLDVIEATVQCMVAQAEECLKRGCSMRTSERLILEEYGRCLLEIKDFGLNSEN</sequence>
<dbReference type="Proteomes" id="UP000075886">
    <property type="component" value="Unassembled WGS sequence"/>
</dbReference>
<dbReference type="InterPro" id="IPR005172">
    <property type="entry name" value="CRC"/>
</dbReference>
<feature type="domain" description="CRC" evidence="5">
    <location>
        <begin position="508"/>
        <end position="622"/>
    </location>
</feature>
<accession>A0A182QGV9</accession>
<proteinExistence type="inferred from homology"/>
<name>A0A182QGV9_9DIPT</name>
<dbReference type="EMBL" id="AXCN02002290">
    <property type="status" value="NOT_ANNOTATED_CDS"/>
    <property type="molecule type" value="Genomic_DNA"/>
</dbReference>
<feature type="region of interest" description="Disordered" evidence="4">
    <location>
        <begin position="439"/>
        <end position="479"/>
    </location>
</feature>
<dbReference type="GO" id="GO:0006355">
    <property type="term" value="P:regulation of DNA-templated transcription"/>
    <property type="evidence" value="ECO:0007669"/>
    <property type="project" value="TreeGrafter"/>
</dbReference>
<feature type="region of interest" description="Disordered" evidence="4">
    <location>
        <begin position="331"/>
        <end position="367"/>
    </location>
</feature>
<dbReference type="Pfam" id="PF03638">
    <property type="entry name" value="TCR"/>
    <property type="match status" value="2"/>
</dbReference>
<feature type="region of interest" description="Disordered" evidence="4">
    <location>
        <begin position="28"/>
        <end position="64"/>
    </location>
</feature>
<organism evidence="6 7">
    <name type="scientific">Anopheles farauti</name>
    <dbReference type="NCBI Taxonomy" id="69004"/>
    <lineage>
        <taxon>Eukaryota</taxon>
        <taxon>Metazoa</taxon>
        <taxon>Ecdysozoa</taxon>
        <taxon>Arthropoda</taxon>
        <taxon>Hexapoda</taxon>
        <taxon>Insecta</taxon>
        <taxon>Pterygota</taxon>
        <taxon>Neoptera</taxon>
        <taxon>Endopterygota</taxon>
        <taxon>Diptera</taxon>
        <taxon>Nematocera</taxon>
        <taxon>Culicoidea</taxon>
        <taxon>Culicidae</taxon>
        <taxon>Anophelinae</taxon>
        <taxon>Anopheles</taxon>
    </lineage>
</organism>
<keyword evidence="7" id="KW-1185">Reference proteome</keyword>
<comment type="similarity">
    <text evidence="2">Belongs to the lin-54 family.</text>
</comment>
<feature type="compositionally biased region" description="Acidic residues" evidence="4">
    <location>
        <begin position="54"/>
        <end position="64"/>
    </location>
</feature>
<comment type="subcellular location">
    <subcellularLocation>
        <location evidence="1">Nucleus</location>
    </subcellularLocation>
</comment>
<dbReference type="PANTHER" id="PTHR12446:SF34">
    <property type="entry name" value="PROTEIN LIN-54 HOMOLOG"/>
    <property type="match status" value="1"/>
</dbReference>
<evidence type="ECO:0000256" key="4">
    <source>
        <dbReference type="SAM" id="MobiDB-lite"/>
    </source>
</evidence>
<dbReference type="STRING" id="69004.A0A182QGV9"/>
<dbReference type="EnsemblMetazoa" id="AFAF009905-RA">
    <property type="protein sequence ID" value="AFAF009905-PA"/>
    <property type="gene ID" value="AFAF009905"/>
</dbReference>
<dbReference type="GO" id="GO:0005634">
    <property type="term" value="C:nucleus"/>
    <property type="evidence" value="ECO:0007669"/>
    <property type="project" value="UniProtKB-SubCell"/>
</dbReference>
<feature type="compositionally biased region" description="Polar residues" evidence="4">
    <location>
        <begin position="642"/>
        <end position="659"/>
    </location>
</feature>
<evidence type="ECO:0000256" key="3">
    <source>
        <dbReference type="ARBA" id="ARBA00023242"/>
    </source>
</evidence>
<evidence type="ECO:0000313" key="6">
    <source>
        <dbReference type="EnsemblMetazoa" id="AFAF009905-PA"/>
    </source>
</evidence>
<feature type="region of interest" description="Disordered" evidence="4">
    <location>
        <begin position="639"/>
        <end position="659"/>
    </location>
</feature>
<dbReference type="PANTHER" id="PTHR12446">
    <property type="entry name" value="TESMIN/TSO1-RELATED"/>
    <property type="match status" value="1"/>
</dbReference>
<evidence type="ECO:0000256" key="1">
    <source>
        <dbReference type="ARBA" id="ARBA00004123"/>
    </source>
</evidence>
<reference evidence="7" key="1">
    <citation type="submission" date="2014-01" db="EMBL/GenBank/DDBJ databases">
        <title>The Genome Sequence of Anopheles farauti FAR1 (V2).</title>
        <authorList>
            <consortium name="The Broad Institute Genomics Platform"/>
            <person name="Neafsey D.E."/>
            <person name="Besansky N."/>
            <person name="Howell P."/>
            <person name="Walton C."/>
            <person name="Young S.K."/>
            <person name="Zeng Q."/>
            <person name="Gargeya S."/>
            <person name="Fitzgerald M."/>
            <person name="Haas B."/>
            <person name="Abouelleil A."/>
            <person name="Allen A.W."/>
            <person name="Alvarado L."/>
            <person name="Arachchi H.M."/>
            <person name="Berlin A.M."/>
            <person name="Chapman S.B."/>
            <person name="Gainer-Dewar J."/>
            <person name="Goldberg J."/>
            <person name="Griggs A."/>
            <person name="Gujja S."/>
            <person name="Hansen M."/>
            <person name="Howarth C."/>
            <person name="Imamovic A."/>
            <person name="Ireland A."/>
            <person name="Larimer J."/>
            <person name="McCowan C."/>
            <person name="Murphy C."/>
            <person name="Pearson M."/>
            <person name="Poon T.W."/>
            <person name="Priest M."/>
            <person name="Roberts A."/>
            <person name="Saif S."/>
            <person name="Shea T."/>
            <person name="Sisk P."/>
            <person name="Sykes S."/>
            <person name="Wortman J."/>
            <person name="Nusbaum C."/>
            <person name="Birren B."/>
        </authorList>
    </citation>
    <scope>NUCLEOTIDE SEQUENCE [LARGE SCALE GENOMIC DNA]</scope>
    <source>
        <strain evidence="7">FAR1</strain>
    </source>
</reference>
<protein>
    <recommendedName>
        <fullName evidence="5">CRC domain-containing protein</fullName>
    </recommendedName>
</protein>
<evidence type="ECO:0000256" key="2">
    <source>
        <dbReference type="ARBA" id="ARBA00007267"/>
    </source>
</evidence>
<keyword evidence="3" id="KW-0539">Nucleus</keyword>
<dbReference type="InterPro" id="IPR033467">
    <property type="entry name" value="Tesmin/TSO1-like_CXC"/>
</dbReference>
<feature type="compositionally biased region" description="Low complexity" evidence="4">
    <location>
        <begin position="335"/>
        <end position="360"/>
    </location>
</feature>
<reference evidence="6" key="2">
    <citation type="submission" date="2020-05" db="UniProtKB">
        <authorList>
            <consortium name="EnsemblMetazoa"/>
        </authorList>
    </citation>
    <scope>IDENTIFICATION</scope>
    <source>
        <strain evidence="6">FAR1</strain>
    </source>
</reference>
<dbReference type="AlphaFoldDB" id="A0A182QGV9"/>
<evidence type="ECO:0000259" key="5">
    <source>
        <dbReference type="PROSITE" id="PS51634"/>
    </source>
</evidence>
<dbReference type="VEuPathDB" id="VectorBase:AFAF009905"/>
<feature type="compositionally biased region" description="Basic and acidic residues" evidence="4">
    <location>
        <begin position="450"/>
        <end position="461"/>
    </location>
</feature>
<evidence type="ECO:0000313" key="7">
    <source>
        <dbReference type="Proteomes" id="UP000075886"/>
    </source>
</evidence>
<feature type="compositionally biased region" description="Polar residues" evidence="4">
    <location>
        <begin position="462"/>
        <end position="479"/>
    </location>
</feature>
<dbReference type="PROSITE" id="PS51634">
    <property type="entry name" value="CRC"/>
    <property type="match status" value="1"/>
</dbReference>
<dbReference type="SMART" id="SM01114">
    <property type="entry name" value="CXC"/>
    <property type="match status" value="2"/>
</dbReference>
<dbReference type="InterPro" id="IPR028307">
    <property type="entry name" value="Lin-54_fam"/>
</dbReference>